<dbReference type="PANTHER" id="PTHR42791">
    <property type="entry name" value="GNAT FAMILY ACETYLTRANSFERASE"/>
    <property type="match status" value="1"/>
</dbReference>
<feature type="domain" description="N-acetyltransferase" evidence="1">
    <location>
        <begin position="1"/>
        <end position="199"/>
    </location>
</feature>
<dbReference type="SUPFAM" id="SSF55729">
    <property type="entry name" value="Acyl-CoA N-acyltransferases (Nat)"/>
    <property type="match status" value="1"/>
</dbReference>
<dbReference type="InterPro" id="IPR000182">
    <property type="entry name" value="GNAT_dom"/>
</dbReference>
<dbReference type="EMBL" id="LGUV01000005">
    <property type="protein sequence ID" value="KOG57529.1"/>
    <property type="molecule type" value="Genomic_DNA"/>
</dbReference>
<dbReference type="Gene3D" id="3.40.630.30">
    <property type="match status" value="1"/>
</dbReference>
<dbReference type="GO" id="GO:0016747">
    <property type="term" value="F:acyltransferase activity, transferring groups other than amino-acyl groups"/>
    <property type="evidence" value="ECO:0007669"/>
    <property type="project" value="InterPro"/>
</dbReference>
<proteinExistence type="predicted"/>
<dbReference type="PROSITE" id="PS51186">
    <property type="entry name" value="GNAT"/>
    <property type="match status" value="1"/>
</dbReference>
<reference evidence="3" key="1">
    <citation type="submission" date="2015-07" db="EMBL/GenBank/DDBJ databases">
        <authorList>
            <consortium name="Consortium for Microbial Forensics and Genomics (microFORGE)"/>
            <person name="Knight B.M."/>
            <person name="Roberts D.P."/>
            <person name="Lin D."/>
            <person name="Hari K."/>
            <person name="Fletcher J."/>
            <person name="Melcher U."/>
            <person name="Blagden T."/>
            <person name="Winegar R.A."/>
        </authorList>
    </citation>
    <scope>NUCLEOTIDE SEQUENCE [LARGE SCALE GENOMIC DNA]</scope>
    <source>
        <strain evidence="3">NRRL B-1447</strain>
    </source>
</reference>
<sequence length="210" mass="22898">MRYACPGEAGAVAELLARAFDADPVVAWMFPNPSGREGRSARFFRFLQSQQRPRASGVRVAATRAGKLLGAALWSEPGSLKASPFGELTALPAYALIYGFRNLPRGTEIERTLQAAHPSSPHWYLPALATDPAFQRAGIGTALMRQQLTQCERLGASVYLEASKPSNVPFYERLGFRITGEILLPGGGPSLISMWRESNKTFGRRSNSLT</sequence>
<dbReference type="InterPro" id="IPR052523">
    <property type="entry name" value="Trichothecene_AcTrans"/>
</dbReference>
<accession>A0A0L8N4D6</accession>
<evidence type="ECO:0000313" key="2">
    <source>
        <dbReference type="EMBL" id="KOG57529.1"/>
    </source>
</evidence>
<evidence type="ECO:0000259" key="1">
    <source>
        <dbReference type="PROSITE" id="PS51186"/>
    </source>
</evidence>
<protein>
    <recommendedName>
        <fullName evidence="1">N-acetyltransferase domain-containing protein</fullName>
    </recommendedName>
</protein>
<dbReference type="InterPro" id="IPR016181">
    <property type="entry name" value="Acyl_CoA_acyltransferase"/>
</dbReference>
<dbReference type="CDD" id="cd04301">
    <property type="entry name" value="NAT_SF"/>
    <property type="match status" value="1"/>
</dbReference>
<dbReference type="Pfam" id="PF00583">
    <property type="entry name" value="Acetyltransf_1"/>
    <property type="match status" value="1"/>
</dbReference>
<gene>
    <name evidence="2" type="ORF">ADK75_03790</name>
</gene>
<name>A0A0L8N4D6_STRVG</name>
<comment type="caution">
    <text evidence="2">The sequence shown here is derived from an EMBL/GenBank/DDBJ whole genome shotgun (WGS) entry which is preliminary data.</text>
</comment>
<dbReference type="AlphaFoldDB" id="A0A0L8N4D6"/>
<dbReference type="PANTHER" id="PTHR42791:SF1">
    <property type="entry name" value="N-ACETYLTRANSFERASE DOMAIN-CONTAINING PROTEIN"/>
    <property type="match status" value="1"/>
</dbReference>
<dbReference type="Proteomes" id="UP000037084">
    <property type="component" value="Unassembled WGS sequence"/>
</dbReference>
<evidence type="ECO:0000313" key="3">
    <source>
        <dbReference type="Proteomes" id="UP000037084"/>
    </source>
</evidence>
<organism evidence="2 3">
    <name type="scientific">Streptomyces virginiae</name>
    <name type="common">Streptomyces cinnamonensis</name>
    <dbReference type="NCBI Taxonomy" id="1961"/>
    <lineage>
        <taxon>Bacteria</taxon>
        <taxon>Bacillati</taxon>
        <taxon>Actinomycetota</taxon>
        <taxon>Actinomycetes</taxon>
        <taxon>Kitasatosporales</taxon>
        <taxon>Streptomycetaceae</taxon>
        <taxon>Streptomyces</taxon>
    </lineage>
</organism>
<dbReference type="PATRIC" id="fig|1961.12.peg.803"/>